<gene>
    <name evidence="2" type="ORF">HYH03_013571</name>
</gene>
<dbReference type="InterPro" id="IPR001005">
    <property type="entry name" value="SANT/Myb"/>
</dbReference>
<feature type="compositionally biased region" description="Low complexity" evidence="1">
    <location>
        <begin position="209"/>
        <end position="244"/>
    </location>
</feature>
<dbReference type="Gene3D" id="1.10.10.60">
    <property type="entry name" value="Homeodomain-like"/>
    <property type="match status" value="1"/>
</dbReference>
<sequence>MRESHGKGTRRNLPPRASQPKWSSKWRSSELTRLARLHAEHGNSWATLAELLRRSRTDVKNIFSSSARGKASVADRSNWGRCLLRAYAGSVFYLDSSDRAGREAALRVAQAAADSTVSAAGPDGPGPGPDSADEELGPDGGAEYGERYGRRGEDYGSRQYEYGEGEGDDERGEELEPLEPPRKRQAQAPRSEAHQPQPHLLPRFPYSEAAAGAGSAPAAPRQGPRPSASRVEALAAAAVAAAAARSNSTGPWPCGSGTSASASLNSPAASLPSPPQPQPQRRLQHPYQQQQQHLHQMGLDAAADPGLTADVAVLAQALGLAAAQSGPVGSMGITDVLRALLARRGAGLGGSSAPQQQQQQQEAAAAAAEAAAGRSRAAAAAAEPGPMPLPIQMLIRLGLVPDLDPGLGPELGLGSMGTGLPQGPESRTPPLGRRGPSQPAPGPEPTGLDLLAAMLGPGTGPGRAQRSDPDSGRGLARGPGQSRDPVERGERIGGRGYAHGPLASNPEPGPGAAAGPRGSPRAQGAAWGPAGPVSPGSSPGLRVAKDERCEDYRRLGPDYGAGPSPGPEYGYGRGPEAEYGPDAVPHSADAAAATAEYGGPRGPRSGPQPPAGSTGGRLAAVPAAALPAALRASLLAAAANRAAAGLSVRSVAYELGGGY</sequence>
<feature type="compositionally biased region" description="Basic and acidic residues" evidence="1">
    <location>
        <begin position="144"/>
        <end position="156"/>
    </location>
</feature>
<feature type="region of interest" description="Disordered" evidence="1">
    <location>
        <begin position="115"/>
        <end position="296"/>
    </location>
</feature>
<dbReference type="Proteomes" id="UP000612055">
    <property type="component" value="Unassembled WGS sequence"/>
</dbReference>
<reference evidence="2" key="1">
    <citation type="journal article" date="2020" name="bioRxiv">
        <title>Comparative genomics of Chlamydomonas.</title>
        <authorList>
            <person name="Craig R.J."/>
            <person name="Hasan A.R."/>
            <person name="Ness R.W."/>
            <person name="Keightley P.D."/>
        </authorList>
    </citation>
    <scope>NUCLEOTIDE SEQUENCE</scope>
    <source>
        <strain evidence="2">CCAP 11/70</strain>
    </source>
</reference>
<dbReference type="EMBL" id="JAEHOE010000091">
    <property type="protein sequence ID" value="KAG2487854.1"/>
    <property type="molecule type" value="Genomic_DNA"/>
</dbReference>
<dbReference type="AlphaFoldDB" id="A0A836BUF6"/>
<name>A0A836BUF6_9CHLO</name>
<feature type="compositionally biased region" description="Low complexity" evidence="1">
    <location>
        <begin position="259"/>
        <end position="271"/>
    </location>
</feature>
<evidence type="ECO:0000313" key="2">
    <source>
        <dbReference type="EMBL" id="KAG2487854.1"/>
    </source>
</evidence>
<keyword evidence="3" id="KW-1185">Reference proteome</keyword>
<dbReference type="InterPro" id="IPR009057">
    <property type="entry name" value="Homeodomain-like_sf"/>
</dbReference>
<evidence type="ECO:0000313" key="3">
    <source>
        <dbReference type="Proteomes" id="UP000612055"/>
    </source>
</evidence>
<feature type="compositionally biased region" description="Basic and acidic residues" evidence="1">
    <location>
        <begin position="543"/>
        <end position="556"/>
    </location>
</feature>
<evidence type="ECO:0008006" key="4">
    <source>
        <dbReference type="Google" id="ProtNLM"/>
    </source>
</evidence>
<comment type="caution">
    <text evidence="2">The sequence shown here is derived from an EMBL/GenBank/DDBJ whole genome shotgun (WGS) entry which is preliminary data.</text>
</comment>
<organism evidence="2 3">
    <name type="scientific">Edaphochlamys debaryana</name>
    <dbReference type="NCBI Taxonomy" id="47281"/>
    <lineage>
        <taxon>Eukaryota</taxon>
        <taxon>Viridiplantae</taxon>
        <taxon>Chlorophyta</taxon>
        <taxon>core chlorophytes</taxon>
        <taxon>Chlorophyceae</taxon>
        <taxon>CS clade</taxon>
        <taxon>Chlamydomonadales</taxon>
        <taxon>Chlamydomonadales incertae sedis</taxon>
        <taxon>Edaphochlamys</taxon>
    </lineage>
</organism>
<feature type="region of interest" description="Disordered" evidence="1">
    <location>
        <begin position="1"/>
        <end position="27"/>
    </location>
</feature>
<feature type="compositionally biased region" description="Acidic residues" evidence="1">
    <location>
        <begin position="163"/>
        <end position="177"/>
    </location>
</feature>
<feature type="compositionally biased region" description="Basic and acidic residues" evidence="1">
    <location>
        <begin position="484"/>
        <end position="493"/>
    </location>
</feature>
<dbReference type="SUPFAM" id="SSF46689">
    <property type="entry name" value="Homeodomain-like"/>
    <property type="match status" value="1"/>
</dbReference>
<evidence type="ECO:0000256" key="1">
    <source>
        <dbReference type="SAM" id="MobiDB-lite"/>
    </source>
</evidence>
<proteinExistence type="predicted"/>
<protein>
    <recommendedName>
        <fullName evidence="4">Myb-like domain-containing protein</fullName>
    </recommendedName>
</protein>
<accession>A0A836BUF6</accession>
<dbReference type="CDD" id="cd00167">
    <property type="entry name" value="SANT"/>
    <property type="match status" value="1"/>
</dbReference>
<feature type="compositionally biased region" description="Low complexity" evidence="1">
    <location>
        <begin position="503"/>
        <end position="540"/>
    </location>
</feature>
<feature type="region of interest" description="Disordered" evidence="1">
    <location>
        <begin position="408"/>
        <end position="617"/>
    </location>
</feature>
<feature type="compositionally biased region" description="Low complexity" evidence="1">
    <location>
        <begin position="279"/>
        <end position="296"/>
    </location>
</feature>